<evidence type="ECO:0000313" key="3">
    <source>
        <dbReference type="Proteomes" id="UP001194468"/>
    </source>
</evidence>
<keyword evidence="1" id="KW-0732">Signal</keyword>
<keyword evidence="3" id="KW-1185">Reference proteome</keyword>
<evidence type="ECO:0000256" key="1">
    <source>
        <dbReference type="SAM" id="SignalP"/>
    </source>
</evidence>
<proteinExistence type="predicted"/>
<sequence>MIGTVLVLCFASYRPATLSCCFLQLGSGNENRLGASRVDPGMQGYSQSAGPWTNQIICPHQCASLLFEDVRKPNMLSPSPKRVPKRQSIQL</sequence>
<feature type="chain" id="PRO_5042070500" description="Secreted protein" evidence="1">
    <location>
        <begin position="20"/>
        <end position="91"/>
    </location>
</feature>
<reference evidence="2" key="2">
    <citation type="journal article" date="2020" name="Nat. Commun.">
        <title>Large-scale genome sequencing of mycorrhizal fungi provides insights into the early evolution of symbiotic traits.</title>
        <authorList>
            <person name="Miyauchi S."/>
            <person name="Kiss E."/>
            <person name="Kuo A."/>
            <person name="Drula E."/>
            <person name="Kohler A."/>
            <person name="Sanchez-Garcia M."/>
            <person name="Morin E."/>
            <person name="Andreopoulos B."/>
            <person name="Barry K.W."/>
            <person name="Bonito G."/>
            <person name="Buee M."/>
            <person name="Carver A."/>
            <person name="Chen C."/>
            <person name="Cichocki N."/>
            <person name="Clum A."/>
            <person name="Culley D."/>
            <person name="Crous P.W."/>
            <person name="Fauchery L."/>
            <person name="Girlanda M."/>
            <person name="Hayes R.D."/>
            <person name="Keri Z."/>
            <person name="LaButti K."/>
            <person name="Lipzen A."/>
            <person name="Lombard V."/>
            <person name="Magnuson J."/>
            <person name="Maillard F."/>
            <person name="Murat C."/>
            <person name="Nolan M."/>
            <person name="Ohm R.A."/>
            <person name="Pangilinan J."/>
            <person name="Pereira M.F."/>
            <person name="Perotto S."/>
            <person name="Peter M."/>
            <person name="Pfister S."/>
            <person name="Riley R."/>
            <person name="Sitrit Y."/>
            <person name="Stielow J.B."/>
            <person name="Szollosi G."/>
            <person name="Zifcakova L."/>
            <person name="Stursova M."/>
            <person name="Spatafora J.W."/>
            <person name="Tedersoo L."/>
            <person name="Vaario L.M."/>
            <person name="Yamada A."/>
            <person name="Yan M."/>
            <person name="Wang P."/>
            <person name="Xu J."/>
            <person name="Bruns T."/>
            <person name="Baldrian P."/>
            <person name="Vilgalys R."/>
            <person name="Dunand C."/>
            <person name="Henrissat B."/>
            <person name="Grigoriev I.V."/>
            <person name="Hibbett D."/>
            <person name="Nagy L.G."/>
            <person name="Martin F.M."/>
        </authorList>
    </citation>
    <scope>NUCLEOTIDE SEQUENCE</scope>
    <source>
        <strain evidence="2">BED1</strain>
    </source>
</reference>
<comment type="caution">
    <text evidence="2">The sequence shown here is derived from an EMBL/GenBank/DDBJ whole genome shotgun (WGS) entry which is preliminary data.</text>
</comment>
<reference evidence="2" key="1">
    <citation type="submission" date="2019-10" db="EMBL/GenBank/DDBJ databases">
        <authorList>
            <consortium name="DOE Joint Genome Institute"/>
            <person name="Kuo A."/>
            <person name="Miyauchi S."/>
            <person name="Kiss E."/>
            <person name="Drula E."/>
            <person name="Kohler A."/>
            <person name="Sanchez-Garcia M."/>
            <person name="Andreopoulos B."/>
            <person name="Barry K.W."/>
            <person name="Bonito G."/>
            <person name="Buee M."/>
            <person name="Carver A."/>
            <person name="Chen C."/>
            <person name="Cichocki N."/>
            <person name="Clum A."/>
            <person name="Culley D."/>
            <person name="Crous P.W."/>
            <person name="Fauchery L."/>
            <person name="Girlanda M."/>
            <person name="Hayes R."/>
            <person name="Keri Z."/>
            <person name="LaButti K."/>
            <person name="Lipzen A."/>
            <person name="Lombard V."/>
            <person name="Magnuson J."/>
            <person name="Maillard F."/>
            <person name="Morin E."/>
            <person name="Murat C."/>
            <person name="Nolan M."/>
            <person name="Ohm R."/>
            <person name="Pangilinan J."/>
            <person name="Pereira M."/>
            <person name="Perotto S."/>
            <person name="Peter M."/>
            <person name="Riley R."/>
            <person name="Sitrit Y."/>
            <person name="Stielow B."/>
            <person name="Szollosi G."/>
            <person name="Zifcakova L."/>
            <person name="Stursova M."/>
            <person name="Spatafora J.W."/>
            <person name="Tedersoo L."/>
            <person name="Vaario L.-M."/>
            <person name="Yamada A."/>
            <person name="Yan M."/>
            <person name="Wang P."/>
            <person name="Xu J."/>
            <person name="Bruns T."/>
            <person name="Baldrian P."/>
            <person name="Vilgalys R."/>
            <person name="Henrissat B."/>
            <person name="Grigoriev I.V."/>
            <person name="Hibbett D."/>
            <person name="Nagy L.G."/>
            <person name="Martin F.M."/>
        </authorList>
    </citation>
    <scope>NUCLEOTIDE SEQUENCE</scope>
    <source>
        <strain evidence="2">BED1</strain>
    </source>
</reference>
<gene>
    <name evidence="2" type="ORF">L210DRAFT_178810</name>
</gene>
<dbReference type="Proteomes" id="UP001194468">
    <property type="component" value="Unassembled WGS sequence"/>
</dbReference>
<organism evidence="2 3">
    <name type="scientific">Boletus edulis BED1</name>
    <dbReference type="NCBI Taxonomy" id="1328754"/>
    <lineage>
        <taxon>Eukaryota</taxon>
        <taxon>Fungi</taxon>
        <taxon>Dikarya</taxon>
        <taxon>Basidiomycota</taxon>
        <taxon>Agaricomycotina</taxon>
        <taxon>Agaricomycetes</taxon>
        <taxon>Agaricomycetidae</taxon>
        <taxon>Boletales</taxon>
        <taxon>Boletineae</taxon>
        <taxon>Boletaceae</taxon>
        <taxon>Boletoideae</taxon>
        <taxon>Boletus</taxon>
    </lineage>
</organism>
<protein>
    <recommendedName>
        <fullName evidence="4">Secreted protein</fullName>
    </recommendedName>
</protein>
<evidence type="ECO:0008006" key="4">
    <source>
        <dbReference type="Google" id="ProtNLM"/>
    </source>
</evidence>
<evidence type="ECO:0000313" key="2">
    <source>
        <dbReference type="EMBL" id="KAF8415811.1"/>
    </source>
</evidence>
<dbReference type="EMBL" id="WHUW01000291">
    <property type="protein sequence ID" value="KAF8415811.1"/>
    <property type="molecule type" value="Genomic_DNA"/>
</dbReference>
<feature type="signal peptide" evidence="1">
    <location>
        <begin position="1"/>
        <end position="19"/>
    </location>
</feature>
<dbReference type="AlphaFoldDB" id="A0AAD4G5U4"/>
<name>A0AAD4G5U4_BOLED</name>
<accession>A0AAD4G5U4</accession>